<dbReference type="EMBL" id="JF974294">
    <property type="protein sequence ID" value="AGN34107.1"/>
    <property type="molecule type" value="Genomic_DNA"/>
</dbReference>
<feature type="coiled-coil region" evidence="1">
    <location>
        <begin position="203"/>
        <end position="230"/>
    </location>
</feature>
<sequence length="235" mass="26413">MRQRTPLTEIGEMRISLADKSFFFKPSFAAMNELGSPKEIVELYATLNGYEYAAILGAIQSMPHGAQIQVAKILSRPAYGKKVLSAACLIMQSCCDDDISVLIGSWKPTPRGVKYVTGRMPVNDIIIIARNLMEHGIIGKSPLKVPQRSENQKRTTSELRMSDYIISARTHFGITREEAEDLTMTEYQQMIKSKYPEPEGMTREQYDASYERAKLNKQKLKEKAARKAAKSKGAK</sequence>
<accession>R9TR19</accession>
<reference evidence="2 3" key="1">
    <citation type="submission" date="2010-11" db="EMBL/GenBank/DDBJ databases">
        <title>The Genome Sequence of Aeromonas phage pIS4-A.</title>
        <authorList>
            <consortium name="The Broad Institute Genome Sequencing Platform"/>
            <person name="Henn M.R."/>
            <person name="Wolf A."/>
            <person name="Jost G."/>
            <person name="Levin J."/>
            <person name="Malboeuf C."/>
            <person name="Casali M."/>
            <person name="Russ C."/>
            <person name="Lennon N."/>
            <person name="Chapman S.B."/>
            <person name="Erlich R."/>
            <person name="Young S.K."/>
            <person name="Yandava C."/>
            <person name="Zeng Q."/>
            <person name="Alvarado L."/>
            <person name="Anderson S."/>
            <person name="Berlin A."/>
            <person name="Chen Z."/>
            <person name="Freedman E."/>
            <person name="Gellesch M."/>
            <person name="Goldberg J."/>
            <person name="Green L."/>
            <person name="Griggs A."/>
            <person name="Gujja S."/>
            <person name="Heilman E.R."/>
            <person name="Heiman D."/>
            <person name="Hollinger A."/>
            <person name="Howarth C."/>
            <person name="Larson L."/>
            <person name="Mehta T."/>
            <person name="Pearson M."/>
            <person name="Roberts A."/>
            <person name="Ryan E."/>
            <person name="Saif S."/>
            <person name="Shea T."/>
            <person name="Shenoy N."/>
            <person name="Sisk P."/>
            <person name="Stolte C."/>
            <person name="Sykes S."/>
            <person name="White J."/>
            <person name="Haas B."/>
            <person name="Nusbaum C."/>
            <person name="Birren B."/>
        </authorList>
    </citation>
    <scope>NUCLEOTIDE SEQUENCE [LARGE SCALE GENOMIC DNA]</scope>
    <source>
        <strain evidence="3">pIS4-A</strain>
    </source>
</reference>
<evidence type="ECO:0000313" key="2">
    <source>
        <dbReference type="EMBL" id="AGN34107.1"/>
    </source>
</evidence>
<evidence type="ECO:0000313" key="3">
    <source>
        <dbReference type="Proteomes" id="UP000221746"/>
    </source>
</evidence>
<keyword evidence="3" id="KW-1185">Reference proteome</keyword>
<dbReference type="Proteomes" id="UP000221746">
    <property type="component" value="Segment"/>
</dbReference>
<dbReference type="InterPro" id="IPR046213">
    <property type="entry name" value="DUF6246"/>
</dbReference>
<proteinExistence type="predicted"/>
<organism evidence="2 3">
    <name type="scientific">Aeromonas phage pIS4-A</name>
    <dbReference type="NCBI Taxonomy" id="754050"/>
    <lineage>
        <taxon>Viruses</taxon>
        <taxon>Duplodnaviria</taxon>
        <taxon>Heunggongvirae</taxon>
        <taxon>Uroviricota</taxon>
        <taxon>Caudoviricetes</taxon>
        <taxon>Roufvirus</taxon>
        <taxon>Roufvirus pIS4A</taxon>
    </lineage>
</organism>
<keyword evidence="1" id="KW-0175">Coiled coil</keyword>
<protein>
    <submittedName>
        <fullName evidence="2">Uncharacterized protein</fullName>
    </submittedName>
</protein>
<evidence type="ECO:0000256" key="1">
    <source>
        <dbReference type="SAM" id="Coils"/>
    </source>
</evidence>
<gene>
    <name evidence="2" type="ORF">AEPG_00060</name>
</gene>
<dbReference type="Pfam" id="PF19759">
    <property type="entry name" value="DUF6246"/>
    <property type="match status" value="1"/>
</dbReference>
<name>R9TR19_9CAUD</name>